<accession>A0A836MLG5</accession>
<dbReference type="Proteomes" id="UP000027208">
    <property type="component" value="Unassembled WGS sequence"/>
</dbReference>
<protein>
    <recommendedName>
        <fullName evidence="9">TonB-dependent receptor-like beta-barrel domain-containing protein</fullName>
    </recommendedName>
</protein>
<dbReference type="AlphaFoldDB" id="A0A836MLG5"/>
<dbReference type="GO" id="GO:0015344">
    <property type="term" value="F:siderophore uptake transmembrane transporter activity"/>
    <property type="evidence" value="ECO:0007669"/>
    <property type="project" value="TreeGrafter"/>
</dbReference>
<sequence>MAKGARLSNVPKHQGAVSTNYEFLQEGSTKAGVGANLTYVGERSGHNLDNGFNLPSYTLVNLNAYYAPSDRLRYQLNVNNLFDKTYYVSSYSDLWVQPGEPLNASISAQWKF</sequence>
<dbReference type="InterPro" id="IPR039426">
    <property type="entry name" value="TonB-dep_rcpt-like"/>
</dbReference>
<organism evidence="10 11">
    <name type="scientific">Acinetobacter nosocomialis</name>
    <dbReference type="NCBI Taxonomy" id="106654"/>
    <lineage>
        <taxon>Bacteria</taxon>
        <taxon>Pseudomonadati</taxon>
        <taxon>Pseudomonadota</taxon>
        <taxon>Gammaproteobacteria</taxon>
        <taxon>Moraxellales</taxon>
        <taxon>Moraxellaceae</taxon>
        <taxon>Acinetobacter</taxon>
        <taxon>Acinetobacter calcoaceticus/baumannii complex</taxon>
    </lineage>
</organism>
<evidence type="ECO:0000256" key="1">
    <source>
        <dbReference type="ARBA" id="ARBA00004571"/>
    </source>
</evidence>
<evidence type="ECO:0000256" key="7">
    <source>
        <dbReference type="ARBA" id="ARBA00023237"/>
    </source>
</evidence>
<keyword evidence="3 8" id="KW-1134">Transmembrane beta strand</keyword>
<keyword evidence="6 8" id="KW-0472">Membrane</keyword>
<comment type="similarity">
    <text evidence="8">Belongs to the TonB-dependent receptor family.</text>
</comment>
<feature type="domain" description="TonB-dependent receptor-like beta-barrel" evidence="9">
    <location>
        <begin position="3"/>
        <end position="81"/>
    </location>
</feature>
<keyword evidence="2 8" id="KW-0813">Transport</keyword>
<gene>
    <name evidence="10" type="ORF">AE32_00075</name>
</gene>
<dbReference type="InterPro" id="IPR036942">
    <property type="entry name" value="Beta-barrel_TonB_sf"/>
</dbReference>
<evidence type="ECO:0000256" key="2">
    <source>
        <dbReference type="ARBA" id="ARBA00022448"/>
    </source>
</evidence>
<reference evidence="10 11" key="1">
    <citation type="submission" date="2014-04" db="EMBL/GenBank/DDBJ databases">
        <title>The Genome Sequence of Acinetobacter baumanii BIDMC 57.</title>
        <authorList>
            <consortium name="The Broad Institute Genomics Platform"/>
            <consortium name="The Broad Institute Genome Sequencing Center for Infectious Disease"/>
            <person name="Murphy C."/>
            <person name="Cosimi L."/>
            <person name="Cerqueira G."/>
            <person name="Feldgarden M."/>
            <person name="Earl A."/>
            <person name="Spencer M.D."/>
            <person name="Fodor A."/>
            <person name="Sautter R.L."/>
            <person name="Hung D."/>
            <person name="Onderdonk A.B."/>
            <person name="Ernst C."/>
            <person name="Delaney M."/>
            <person name="DuBois A."/>
            <person name="Young S.K."/>
            <person name="Zeng Q."/>
            <person name="Gargeya S."/>
            <person name="Abouelleil A."/>
            <person name="Alvarado L."/>
            <person name="Chapman S.B."/>
            <person name="Gainer-Dewar J."/>
            <person name="Goldberg J."/>
            <person name="Griggs A."/>
            <person name="Gujja S."/>
            <person name="Hansen M."/>
            <person name="Howarth C."/>
            <person name="Imamovic A."/>
            <person name="Larimer J."/>
            <person name="Pearson M."/>
            <person name="Poon T.W."/>
            <person name="Priest M."/>
            <person name="Roberts A."/>
            <person name="Saif S."/>
            <person name="Shea T."/>
            <person name="Sykes S."/>
            <person name="Wortman J."/>
            <person name="Nusbaum C."/>
            <person name="Birren B."/>
        </authorList>
    </citation>
    <scope>NUCLEOTIDE SEQUENCE [LARGE SCALE GENOMIC DNA]</scope>
    <source>
        <strain evidence="10 11">BIDMC 57</strain>
    </source>
</reference>
<keyword evidence="5" id="KW-0798">TonB box</keyword>
<comment type="caution">
    <text evidence="10">The sequence shown here is derived from an EMBL/GenBank/DDBJ whole genome shotgun (WGS) entry which is preliminary data.</text>
</comment>
<dbReference type="PROSITE" id="PS52016">
    <property type="entry name" value="TONB_DEPENDENT_REC_3"/>
    <property type="match status" value="1"/>
</dbReference>
<name>A0A836MLG5_ACINO</name>
<proteinExistence type="inferred from homology"/>
<keyword evidence="4 8" id="KW-0812">Transmembrane</keyword>
<evidence type="ECO:0000313" key="11">
    <source>
        <dbReference type="Proteomes" id="UP000027208"/>
    </source>
</evidence>
<dbReference type="PANTHER" id="PTHR32552">
    <property type="entry name" value="FERRICHROME IRON RECEPTOR-RELATED"/>
    <property type="match status" value="1"/>
</dbReference>
<dbReference type="SUPFAM" id="SSF56935">
    <property type="entry name" value="Porins"/>
    <property type="match status" value="1"/>
</dbReference>
<comment type="subcellular location">
    <subcellularLocation>
        <location evidence="1 8">Cell outer membrane</location>
        <topology evidence="1 8">Multi-pass membrane protein</topology>
    </subcellularLocation>
</comment>
<dbReference type="EMBL" id="JMUI01000001">
    <property type="protein sequence ID" value="KDM58091.1"/>
    <property type="molecule type" value="Genomic_DNA"/>
</dbReference>
<evidence type="ECO:0000256" key="5">
    <source>
        <dbReference type="ARBA" id="ARBA00023077"/>
    </source>
</evidence>
<keyword evidence="7 8" id="KW-0998">Cell outer membrane</keyword>
<dbReference type="GO" id="GO:0009279">
    <property type="term" value="C:cell outer membrane"/>
    <property type="evidence" value="ECO:0007669"/>
    <property type="project" value="UniProtKB-SubCell"/>
</dbReference>
<evidence type="ECO:0000256" key="3">
    <source>
        <dbReference type="ARBA" id="ARBA00022452"/>
    </source>
</evidence>
<dbReference type="InterPro" id="IPR000531">
    <property type="entry name" value="Beta-barrel_TonB"/>
</dbReference>
<evidence type="ECO:0000256" key="4">
    <source>
        <dbReference type="ARBA" id="ARBA00022692"/>
    </source>
</evidence>
<evidence type="ECO:0000313" key="10">
    <source>
        <dbReference type="EMBL" id="KDM58091.1"/>
    </source>
</evidence>
<dbReference type="Pfam" id="PF00593">
    <property type="entry name" value="TonB_dep_Rec_b-barrel"/>
    <property type="match status" value="1"/>
</dbReference>
<evidence type="ECO:0000256" key="6">
    <source>
        <dbReference type="ARBA" id="ARBA00023136"/>
    </source>
</evidence>
<evidence type="ECO:0000259" key="9">
    <source>
        <dbReference type="Pfam" id="PF00593"/>
    </source>
</evidence>
<dbReference type="PANTHER" id="PTHR32552:SF90">
    <property type="entry name" value="METAL-PSEUDOPALINE RECEPTOR CNTO"/>
    <property type="match status" value="1"/>
</dbReference>
<dbReference type="Gene3D" id="2.40.170.20">
    <property type="entry name" value="TonB-dependent receptor, beta-barrel domain"/>
    <property type="match status" value="1"/>
</dbReference>
<evidence type="ECO:0000256" key="8">
    <source>
        <dbReference type="PROSITE-ProRule" id="PRU01360"/>
    </source>
</evidence>